<gene>
    <name evidence="2" type="ORF">E7Y31_03740</name>
</gene>
<feature type="region of interest" description="Disordered" evidence="1">
    <location>
        <begin position="83"/>
        <end position="116"/>
    </location>
</feature>
<evidence type="ECO:0000313" key="2">
    <source>
        <dbReference type="EMBL" id="THJ75735.1"/>
    </source>
</evidence>
<protein>
    <submittedName>
        <fullName evidence="2">Lasso peptide biosynthesis PqqD family chaperone</fullName>
    </submittedName>
</protein>
<comment type="caution">
    <text evidence="2">The sequence shown here is derived from an EMBL/GenBank/DDBJ whole genome shotgun (WGS) entry which is preliminary data.</text>
</comment>
<evidence type="ECO:0000256" key="1">
    <source>
        <dbReference type="SAM" id="MobiDB-lite"/>
    </source>
</evidence>
<feature type="compositionally biased region" description="Polar residues" evidence="1">
    <location>
        <begin position="86"/>
        <end position="95"/>
    </location>
</feature>
<proteinExistence type="predicted"/>
<organism evidence="2 3">
    <name type="scientific">Candidatus Frankia alpina</name>
    <dbReference type="NCBI Taxonomy" id="2699483"/>
    <lineage>
        <taxon>Bacteria</taxon>
        <taxon>Bacillati</taxon>
        <taxon>Actinomycetota</taxon>
        <taxon>Actinomycetes</taxon>
        <taxon>Frankiales</taxon>
        <taxon>Frankiaceae</taxon>
        <taxon>Frankia</taxon>
    </lineage>
</organism>
<dbReference type="Pfam" id="PF05402">
    <property type="entry name" value="PqqD"/>
    <property type="match status" value="1"/>
</dbReference>
<name>A0A4S5ET65_9ACTN</name>
<dbReference type="InterPro" id="IPR008792">
    <property type="entry name" value="PQQD"/>
</dbReference>
<dbReference type="OrthoDB" id="5195143at2"/>
<dbReference type="AlphaFoldDB" id="A0A4S5ET65"/>
<reference evidence="2 3" key="1">
    <citation type="submission" date="2019-04" db="EMBL/GenBank/DDBJ databases">
        <title>Draft genome sequences for three unisolated Alnus-infective Frankia Sp+ strains, AgTrS, AiOr and AvVan, the first sequenced Frankia strains able to sporulate in-planta.</title>
        <authorList>
            <person name="Bethencourt L."/>
            <person name="Vautrin F."/>
            <person name="Taib N."/>
            <person name="Dubost A."/>
            <person name="Castro-Garcia L."/>
            <person name="Imbaud O."/>
            <person name="Abrouk D."/>
            <person name="Fournier P."/>
            <person name="Briolay J."/>
            <person name="Nguyen A."/>
            <person name="Normand P."/>
            <person name="Fernandez M.P."/>
            <person name="Brochier-Armanet C."/>
            <person name="Herrera-Belaroussi A."/>
        </authorList>
    </citation>
    <scope>NUCLEOTIDE SEQUENCE [LARGE SCALE GENOMIC DNA]</scope>
    <source>
        <strain evidence="2 3">AvVan</strain>
    </source>
</reference>
<dbReference type="Proteomes" id="UP000305282">
    <property type="component" value="Unassembled WGS sequence"/>
</dbReference>
<evidence type="ECO:0000313" key="3">
    <source>
        <dbReference type="Proteomes" id="UP000305282"/>
    </source>
</evidence>
<dbReference type="InterPro" id="IPR041881">
    <property type="entry name" value="PqqD_sf"/>
</dbReference>
<dbReference type="Gene3D" id="1.10.10.1150">
    <property type="entry name" value="Coenzyme PQQ synthesis protein D (PqqD)"/>
    <property type="match status" value="1"/>
</dbReference>
<keyword evidence="3" id="KW-1185">Reference proteome</keyword>
<accession>A0A4S5ET65</accession>
<dbReference type="EMBL" id="SSXH01000048">
    <property type="protein sequence ID" value="THJ75735.1"/>
    <property type="molecule type" value="Genomic_DNA"/>
</dbReference>
<sequence length="116" mass="12644">MVMLRSDVVRAPTEYGAVLLHTDDGRYWTLNPSGDLVLRVMLDGGDVAAAVRELCATREVDPQVARRDVEGLLAQLADVGLIEPPSETSRPSEASRSPEVEAGCPGYHVNRSEARW</sequence>
<dbReference type="NCBIfam" id="NF033530">
    <property type="entry name" value="lasso_PqqD_Strm"/>
    <property type="match status" value="1"/>
</dbReference>